<dbReference type="RefSeq" id="WP_105424034.1">
    <property type="nucleotide sequence ID" value="NZ_PUIO01000128.1"/>
</dbReference>
<comment type="caution">
    <text evidence="3">The sequence shown here is derived from an EMBL/GenBank/DDBJ whole genome shotgun (WGS) entry which is preliminary data.</text>
</comment>
<feature type="signal peptide" evidence="2">
    <location>
        <begin position="1"/>
        <end position="22"/>
    </location>
</feature>
<proteinExistence type="predicted"/>
<dbReference type="Proteomes" id="UP000239290">
    <property type="component" value="Unassembled WGS sequence"/>
</dbReference>
<keyword evidence="1" id="KW-1133">Transmembrane helix</keyword>
<feature type="transmembrane region" description="Helical" evidence="1">
    <location>
        <begin position="68"/>
        <end position="91"/>
    </location>
</feature>
<evidence type="ECO:0000313" key="3">
    <source>
        <dbReference type="EMBL" id="PQP10529.1"/>
    </source>
</evidence>
<keyword evidence="2" id="KW-0732">Signal</keyword>
<organism evidence="3 4">
    <name type="scientific">Rhodococcus opacus</name>
    <name type="common">Nocardia opaca</name>
    <dbReference type="NCBI Taxonomy" id="37919"/>
    <lineage>
        <taxon>Bacteria</taxon>
        <taxon>Bacillati</taxon>
        <taxon>Actinomycetota</taxon>
        <taxon>Actinomycetes</taxon>
        <taxon>Mycobacteriales</taxon>
        <taxon>Nocardiaceae</taxon>
        <taxon>Rhodococcus</taxon>
    </lineage>
</organism>
<name>A0A2S8I769_RHOOP</name>
<evidence type="ECO:0000313" key="4">
    <source>
        <dbReference type="Proteomes" id="UP000239290"/>
    </source>
</evidence>
<evidence type="ECO:0000256" key="1">
    <source>
        <dbReference type="SAM" id="Phobius"/>
    </source>
</evidence>
<feature type="chain" id="PRO_5039296934" evidence="2">
    <location>
        <begin position="23"/>
        <end position="92"/>
    </location>
</feature>
<dbReference type="EMBL" id="PUIO01000128">
    <property type="protein sequence ID" value="PQP10529.1"/>
    <property type="molecule type" value="Genomic_DNA"/>
</dbReference>
<evidence type="ECO:0000256" key="2">
    <source>
        <dbReference type="SAM" id="SignalP"/>
    </source>
</evidence>
<keyword evidence="1" id="KW-0812">Transmembrane</keyword>
<dbReference type="AlphaFoldDB" id="A0A2S8I769"/>
<protein>
    <submittedName>
        <fullName evidence="3">Uncharacterized protein</fullName>
    </submittedName>
</protein>
<accession>A0A2S8I769</accession>
<gene>
    <name evidence="3" type="ORF">C5613_43885</name>
</gene>
<sequence length="92" mass="9798">MNMFWMVEVLVATLCAIAASFAAAVTADAVSRRSHARVPDRADTGASPSPMLTARTARRERHWHRVAIRAWAICGIASVIAVASVGLLIIVG</sequence>
<keyword evidence="1" id="KW-0472">Membrane</keyword>
<reference evidence="4" key="1">
    <citation type="submission" date="2018-02" db="EMBL/GenBank/DDBJ databases">
        <title>Draft genome sequencing of Rhodococcus opacus KU647198.</title>
        <authorList>
            <person name="Zheng B.-X."/>
        </authorList>
    </citation>
    <scope>NUCLEOTIDE SEQUENCE [LARGE SCALE GENOMIC DNA]</scope>
    <source>
        <strain evidence="4">04-OD7</strain>
    </source>
</reference>